<dbReference type="EC" id="3.1.4.52" evidence="1"/>
<keyword evidence="3" id="KW-0812">Transmembrane</keyword>
<dbReference type="OrthoDB" id="8553030at2"/>
<organism evidence="7 8">
    <name type="scientific">Rheinheimera riviphila</name>
    <dbReference type="NCBI Taxonomy" id="1834037"/>
    <lineage>
        <taxon>Bacteria</taxon>
        <taxon>Pseudomonadati</taxon>
        <taxon>Pseudomonadota</taxon>
        <taxon>Gammaproteobacteria</taxon>
        <taxon>Chromatiales</taxon>
        <taxon>Chromatiaceae</taxon>
        <taxon>Rheinheimera</taxon>
    </lineage>
</organism>
<dbReference type="NCBIfam" id="TIGR00254">
    <property type="entry name" value="GGDEF"/>
    <property type="match status" value="1"/>
</dbReference>
<dbReference type="AlphaFoldDB" id="A0A437R3G2"/>
<keyword evidence="3" id="KW-0472">Membrane</keyword>
<dbReference type="InterPro" id="IPR043128">
    <property type="entry name" value="Rev_trsase/Diguanyl_cyclase"/>
</dbReference>
<feature type="domain" description="EAL" evidence="5">
    <location>
        <begin position="517"/>
        <end position="771"/>
    </location>
</feature>
<dbReference type="CDD" id="cd01949">
    <property type="entry name" value="GGDEF"/>
    <property type="match status" value="1"/>
</dbReference>
<dbReference type="InterPro" id="IPR035965">
    <property type="entry name" value="PAS-like_dom_sf"/>
</dbReference>
<name>A0A437R3G2_9GAMM</name>
<dbReference type="GO" id="GO:0071111">
    <property type="term" value="F:cyclic-guanylate-specific phosphodiesterase activity"/>
    <property type="evidence" value="ECO:0007669"/>
    <property type="project" value="UniProtKB-EC"/>
</dbReference>
<evidence type="ECO:0000256" key="3">
    <source>
        <dbReference type="SAM" id="Phobius"/>
    </source>
</evidence>
<feature type="transmembrane region" description="Helical" evidence="3">
    <location>
        <begin position="43"/>
        <end position="62"/>
    </location>
</feature>
<dbReference type="InterPro" id="IPR000160">
    <property type="entry name" value="GGDEF_dom"/>
</dbReference>
<dbReference type="PANTHER" id="PTHR44757">
    <property type="entry name" value="DIGUANYLATE CYCLASE DGCP"/>
    <property type="match status" value="1"/>
</dbReference>
<dbReference type="Proteomes" id="UP000283077">
    <property type="component" value="Unassembled WGS sequence"/>
</dbReference>
<keyword evidence="2" id="KW-0973">c-di-GMP</keyword>
<feature type="domain" description="GGDEF" evidence="6">
    <location>
        <begin position="366"/>
        <end position="508"/>
    </location>
</feature>
<accession>A0A437R3G2</accession>
<evidence type="ECO:0000313" key="7">
    <source>
        <dbReference type="EMBL" id="RVU41263.1"/>
    </source>
</evidence>
<keyword evidence="8" id="KW-1185">Reference proteome</keyword>
<proteinExistence type="predicted"/>
<dbReference type="PROSITE" id="PS50112">
    <property type="entry name" value="PAS"/>
    <property type="match status" value="1"/>
</dbReference>
<dbReference type="Pfam" id="PF00563">
    <property type="entry name" value="EAL"/>
    <property type="match status" value="1"/>
</dbReference>
<keyword evidence="3" id="KW-1133">Transmembrane helix</keyword>
<dbReference type="SMART" id="SM00091">
    <property type="entry name" value="PAS"/>
    <property type="match status" value="1"/>
</dbReference>
<dbReference type="InterPro" id="IPR000014">
    <property type="entry name" value="PAS"/>
</dbReference>
<comment type="caution">
    <text evidence="7">The sequence shown here is derived from an EMBL/GenBank/DDBJ whole genome shotgun (WGS) entry which is preliminary data.</text>
</comment>
<dbReference type="NCBIfam" id="TIGR00229">
    <property type="entry name" value="sensory_box"/>
    <property type="match status" value="1"/>
</dbReference>
<feature type="transmembrane region" description="Helical" evidence="3">
    <location>
        <begin position="187"/>
        <end position="210"/>
    </location>
</feature>
<evidence type="ECO:0000256" key="2">
    <source>
        <dbReference type="ARBA" id="ARBA00022636"/>
    </source>
</evidence>
<dbReference type="Pfam" id="PF00989">
    <property type="entry name" value="PAS"/>
    <property type="match status" value="1"/>
</dbReference>
<dbReference type="SUPFAM" id="SSF55785">
    <property type="entry name" value="PYP-like sensor domain (PAS domain)"/>
    <property type="match status" value="1"/>
</dbReference>
<feature type="domain" description="PAS" evidence="4">
    <location>
        <begin position="213"/>
        <end position="265"/>
    </location>
</feature>
<evidence type="ECO:0000259" key="5">
    <source>
        <dbReference type="PROSITE" id="PS50883"/>
    </source>
</evidence>
<protein>
    <recommendedName>
        <fullName evidence="1">cyclic-guanylate-specific phosphodiesterase</fullName>
        <ecNumber evidence="1">3.1.4.52</ecNumber>
    </recommendedName>
</protein>
<gene>
    <name evidence="7" type="ORF">EOE67_03420</name>
</gene>
<dbReference type="PROSITE" id="PS50887">
    <property type="entry name" value="GGDEF"/>
    <property type="match status" value="1"/>
</dbReference>
<reference evidence="7 8" key="1">
    <citation type="submission" date="2019-01" db="EMBL/GenBank/DDBJ databases">
        <authorList>
            <person name="Chen W.-M."/>
        </authorList>
    </citation>
    <scope>NUCLEOTIDE SEQUENCE [LARGE SCALE GENOMIC DNA]</scope>
    <source>
        <strain evidence="7 8">KYPC3</strain>
    </source>
</reference>
<dbReference type="Gene3D" id="3.30.70.270">
    <property type="match status" value="1"/>
</dbReference>
<dbReference type="CDD" id="cd00130">
    <property type="entry name" value="PAS"/>
    <property type="match status" value="1"/>
</dbReference>
<dbReference type="SMART" id="SM00267">
    <property type="entry name" value="GGDEF"/>
    <property type="match status" value="1"/>
</dbReference>
<dbReference type="GO" id="GO:0006355">
    <property type="term" value="P:regulation of DNA-templated transcription"/>
    <property type="evidence" value="ECO:0007669"/>
    <property type="project" value="InterPro"/>
</dbReference>
<dbReference type="EMBL" id="SACS01000002">
    <property type="protein sequence ID" value="RVU41263.1"/>
    <property type="molecule type" value="Genomic_DNA"/>
</dbReference>
<evidence type="ECO:0000256" key="1">
    <source>
        <dbReference type="ARBA" id="ARBA00012282"/>
    </source>
</evidence>
<dbReference type="SUPFAM" id="SSF55073">
    <property type="entry name" value="Nucleotide cyclase"/>
    <property type="match status" value="1"/>
</dbReference>
<dbReference type="Pfam" id="PF00990">
    <property type="entry name" value="GGDEF"/>
    <property type="match status" value="1"/>
</dbReference>
<dbReference type="Gene3D" id="3.20.20.450">
    <property type="entry name" value="EAL domain"/>
    <property type="match status" value="1"/>
</dbReference>
<feature type="transmembrane region" description="Helical" evidence="3">
    <location>
        <begin position="107"/>
        <end position="124"/>
    </location>
</feature>
<dbReference type="InterPro" id="IPR035919">
    <property type="entry name" value="EAL_sf"/>
</dbReference>
<dbReference type="Gene3D" id="3.30.450.20">
    <property type="entry name" value="PAS domain"/>
    <property type="match status" value="1"/>
</dbReference>
<evidence type="ECO:0000313" key="8">
    <source>
        <dbReference type="Proteomes" id="UP000283077"/>
    </source>
</evidence>
<feature type="transmembrane region" description="Helical" evidence="3">
    <location>
        <begin position="136"/>
        <end position="154"/>
    </location>
</feature>
<dbReference type="CDD" id="cd01948">
    <property type="entry name" value="EAL"/>
    <property type="match status" value="1"/>
</dbReference>
<dbReference type="PROSITE" id="PS50883">
    <property type="entry name" value="EAL"/>
    <property type="match status" value="1"/>
</dbReference>
<sequence>MLFPKLLPEPLMQDMALVSFVVDVLLSVLLIFLWWLQRRDFHALYWGLGHLSLTLMVLYWYLPQPLLPGYAWRYEIVTLLALGGWCGYWFGSRWALGADLTHWRRELWVLLIAALVLRSSVQWGDPFVSLMSPMALLHYGVMAVLFALSGYWFWRRLPEYRWLGAILMTRALVTLVMPPASEYQWHLSSVLAVAAAAKIACLFGFFYLVLDQIRQRYRAMLDSLSHGFMIRDKAGYIRTANTRGARLLGYSSRQQLQGKHVTEVLPRLTRAMADQYFQRLSAPHSKPPYIDEAELLLHNGQTLQAELISSPYVERGQLYALVQLLDISERKAQQAALQLAAATDRLTGLFNRNAFGQHVDGLLLTQAVAVLVFDVDHFKRINDNFGPQIGDQLLVEVARRLQQEFAALPLARLGGDEFALALLLGSSAAETVETLTPPLVLQQVSSRLQQVFSAPFQLQGLVLPLSLSIGSCESPTDGCDSDTLLKHADIAMYEAKQQGRNRWVCFRQPMLERSKQLLFIDTELKQAIVRQELSLVYQPIYHSGTPTFTKMEALLRWHSRSLGVVGPDRFIPVAEESGYIVQLGHWVLEQTCQQLALWQQSSQDLLVMSVNVSALQLNQPGFADVIKQLLQQYQLQPAQLELEITERVLLDDSAEVSAVLQMLTALGVQISLDDFGTGYSSLSYLSRFPLQTLKIDRSFVQAMSDNDRSRDLVRAIVAMGQSLQLQLVAEGVETQEQAGALTLLGCQFLQGYYLARPQSADQISQQLRQLS</sequence>
<dbReference type="InterPro" id="IPR001633">
    <property type="entry name" value="EAL_dom"/>
</dbReference>
<feature type="transmembrane region" description="Helical" evidence="3">
    <location>
        <begin position="74"/>
        <end position="95"/>
    </location>
</feature>
<dbReference type="InterPro" id="IPR029787">
    <property type="entry name" value="Nucleotide_cyclase"/>
</dbReference>
<evidence type="ECO:0000259" key="6">
    <source>
        <dbReference type="PROSITE" id="PS50887"/>
    </source>
</evidence>
<dbReference type="PANTHER" id="PTHR44757:SF2">
    <property type="entry name" value="BIOFILM ARCHITECTURE MAINTENANCE PROTEIN MBAA"/>
    <property type="match status" value="1"/>
</dbReference>
<dbReference type="InterPro" id="IPR013767">
    <property type="entry name" value="PAS_fold"/>
</dbReference>
<dbReference type="SUPFAM" id="SSF141868">
    <property type="entry name" value="EAL domain-like"/>
    <property type="match status" value="1"/>
</dbReference>
<dbReference type="InterPro" id="IPR052155">
    <property type="entry name" value="Biofilm_reg_signaling"/>
</dbReference>
<evidence type="ECO:0000259" key="4">
    <source>
        <dbReference type="PROSITE" id="PS50112"/>
    </source>
</evidence>
<feature type="transmembrane region" description="Helical" evidence="3">
    <location>
        <begin position="15"/>
        <end position="36"/>
    </location>
</feature>
<dbReference type="FunFam" id="3.20.20.450:FF:000001">
    <property type="entry name" value="Cyclic di-GMP phosphodiesterase yahA"/>
    <property type="match status" value="1"/>
</dbReference>
<dbReference type="SMART" id="SM00052">
    <property type="entry name" value="EAL"/>
    <property type="match status" value="1"/>
</dbReference>